<sequence>MARIFTIRFTYEDHPHHAMVFVKETPFFTEYQLNMLEFDLLKLLPSDKIISSTPDHFTFSNSVDFENSDLMKEIIKAISEHIHSVHT</sequence>
<reference evidence="1" key="1">
    <citation type="submission" date="2022-09" db="EMBL/GenBank/DDBJ databases">
        <authorList>
            <person name="Yuan C."/>
            <person name="Ke Z."/>
        </authorList>
    </citation>
    <scope>NUCLEOTIDE SEQUENCE</scope>
    <source>
        <strain evidence="1">LB-8</strain>
    </source>
</reference>
<dbReference type="RefSeq" id="WP_279297804.1">
    <property type="nucleotide sequence ID" value="NZ_JAOTIF010000011.1"/>
</dbReference>
<name>A0A9X2XXH4_9BACT</name>
<evidence type="ECO:0000313" key="1">
    <source>
        <dbReference type="EMBL" id="MCU7550367.1"/>
    </source>
</evidence>
<dbReference type="EMBL" id="JAOTIF010000011">
    <property type="protein sequence ID" value="MCU7550367.1"/>
    <property type="molecule type" value="Genomic_DNA"/>
</dbReference>
<comment type="caution">
    <text evidence="1">The sequence shown here is derived from an EMBL/GenBank/DDBJ whole genome shotgun (WGS) entry which is preliminary data.</text>
</comment>
<organism evidence="1 2">
    <name type="scientific">Paraflavisolibacter caeni</name>
    <dbReference type="NCBI Taxonomy" id="2982496"/>
    <lineage>
        <taxon>Bacteria</taxon>
        <taxon>Pseudomonadati</taxon>
        <taxon>Bacteroidota</taxon>
        <taxon>Chitinophagia</taxon>
        <taxon>Chitinophagales</taxon>
        <taxon>Chitinophagaceae</taxon>
        <taxon>Paraflavisolibacter</taxon>
    </lineage>
</organism>
<accession>A0A9X2XXH4</accession>
<dbReference type="AlphaFoldDB" id="A0A9X2XXH4"/>
<proteinExistence type="predicted"/>
<reference evidence="1" key="2">
    <citation type="submission" date="2023-04" db="EMBL/GenBank/DDBJ databases">
        <title>Paracnuella aquatica gen. nov., sp. nov., a member of the family Chitinophagaceae isolated from a hot spring.</title>
        <authorList>
            <person name="Wang C."/>
        </authorList>
    </citation>
    <scope>NUCLEOTIDE SEQUENCE</scope>
    <source>
        <strain evidence="1">LB-8</strain>
    </source>
</reference>
<protein>
    <submittedName>
        <fullName evidence="1">Uncharacterized protein</fullName>
    </submittedName>
</protein>
<gene>
    <name evidence="1" type="ORF">OCK74_14695</name>
</gene>
<dbReference type="Proteomes" id="UP001155483">
    <property type="component" value="Unassembled WGS sequence"/>
</dbReference>
<evidence type="ECO:0000313" key="2">
    <source>
        <dbReference type="Proteomes" id="UP001155483"/>
    </source>
</evidence>
<keyword evidence="2" id="KW-1185">Reference proteome</keyword>